<keyword evidence="6" id="KW-0902">Two-component regulatory system</keyword>
<dbReference type="Gene3D" id="1.10.287.130">
    <property type="match status" value="1"/>
</dbReference>
<dbReference type="Pfam" id="PF08448">
    <property type="entry name" value="PAS_4"/>
    <property type="match status" value="1"/>
</dbReference>
<feature type="domain" description="Histidine kinase" evidence="7">
    <location>
        <begin position="308"/>
        <end position="543"/>
    </location>
</feature>
<keyword evidence="5" id="KW-0418">Kinase</keyword>
<comment type="catalytic activity">
    <reaction evidence="1">
        <text>ATP + protein L-histidine = ADP + protein N-phospho-L-histidine.</text>
        <dbReference type="EC" id="2.7.13.3"/>
    </reaction>
</comment>
<dbReference type="PANTHER" id="PTHR43711:SF31">
    <property type="entry name" value="HISTIDINE KINASE"/>
    <property type="match status" value="1"/>
</dbReference>
<evidence type="ECO:0000313" key="9">
    <source>
        <dbReference type="Proteomes" id="UP000635565"/>
    </source>
</evidence>
<dbReference type="Pfam" id="PF01590">
    <property type="entry name" value="GAF"/>
    <property type="match status" value="1"/>
</dbReference>
<protein>
    <recommendedName>
        <fullName evidence="2">histidine kinase</fullName>
        <ecNumber evidence="2">2.7.13.3</ecNumber>
    </recommendedName>
</protein>
<evidence type="ECO:0000256" key="2">
    <source>
        <dbReference type="ARBA" id="ARBA00012438"/>
    </source>
</evidence>
<dbReference type="SMART" id="SM00387">
    <property type="entry name" value="HATPase_c"/>
    <property type="match status" value="1"/>
</dbReference>
<reference evidence="8 9" key="1">
    <citation type="journal article" date="2021" name="Int. J. Syst. Evol. Microbiol.">
        <title>Reticulibacter mediterranei gen. nov., sp. nov., within the new family Reticulibacteraceae fam. nov., and Ktedonospora formicarum gen. nov., sp. nov., Ktedonobacter robiniae sp. nov., Dictyobacter formicarum sp. nov. and Dictyobacter arantiisoli sp. nov., belonging to the class Ktedonobacteria.</title>
        <authorList>
            <person name="Yabe S."/>
            <person name="Zheng Y."/>
            <person name="Wang C.M."/>
            <person name="Sakai Y."/>
            <person name="Abe K."/>
            <person name="Yokota A."/>
            <person name="Donadio S."/>
            <person name="Cavaletti L."/>
            <person name="Monciardini P."/>
        </authorList>
    </citation>
    <scope>NUCLEOTIDE SEQUENCE [LARGE SCALE GENOMIC DNA]</scope>
    <source>
        <strain evidence="8 9">SOSP1-9</strain>
    </source>
</reference>
<dbReference type="EMBL" id="BNJJ01000020">
    <property type="protein sequence ID" value="GHO87986.1"/>
    <property type="molecule type" value="Genomic_DNA"/>
</dbReference>
<proteinExistence type="predicted"/>
<comment type="caution">
    <text evidence="8">The sequence shown here is derived from an EMBL/GenBank/DDBJ whole genome shotgun (WGS) entry which is preliminary data.</text>
</comment>
<dbReference type="InterPro" id="IPR035965">
    <property type="entry name" value="PAS-like_dom_sf"/>
</dbReference>
<accession>A0ABQ3VRM9</accession>
<dbReference type="PANTHER" id="PTHR43711">
    <property type="entry name" value="TWO-COMPONENT HISTIDINE KINASE"/>
    <property type="match status" value="1"/>
</dbReference>
<dbReference type="InterPro" id="IPR036890">
    <property type="entry name" value="HATPase_C_sf"/>
</dbReference>
<keyword evidence="3" id="KW-0597">Phosphoprotein</keyword>
<sequence>MTLPVTSLHDHEFLQNVPSFDVNAPDVMSALHKVVLNVSMLFPDTNCIIMLLHPSGTTLLTYTSDQTTGGEIAQHPFNYSGSMLGQVMQRRQPLVIADAEQTALAHEIPHFYGRSLLVAPLVDADICIGALVITRSEPGEFDDQTVRILSAFADQAALSLVSVQQANSIQHWILEDQRYLRAILQASSDGIAMVGEQRRFIEVNPAFGRMFSLEPAQLVDHQCADIFGCRGEVKPACCLKGCMIEHALQHEQSLEYAEVDINIQGSSRVLGLSVTPVALKDAPVCLVIARDMTAVRDGVRSKAKFLSMITHELRSPLNAINGYLELLLTGVGGELTSEQHDFARRARAGSENLYALLEDLLLISRADAGQMRLNRELIHLPAIIDNAVEELELTAVDNAIRMHLDIANNLPRLYADSVRLQQVLRNLINNALHFTPAGGEVTISASLLKAGHSLSASQEEDDEPQQLLQLQVRDTGCGIAPEFHQRIFERFFQAPNECIGRAGGQGLGLAIVKMIVELHGGTVTVSSAPGQGSTFTCLLPCLSN</sequence>
<dbReference type="InterPro" id="IPR003018">
    <property type="entry name" value="GAF"/>
</dbReference>
<evidence type="ECO:0000256" key="3">
    <source>
        <dbReference type="ARBA" id="ARBA00022553"/>
    </source>
</evidence>
<keyword evidence="9" id="KW-1185">Reference proteome</keyword>
<gene>
    <name evidence="8" type="ORF">KSZ_59920</name>
</gene>
<dbReference type="InterPro" id="IPR003661">
    <property type="entry name" value="HisK_dim/P_dom"/>
</dbReference>
<dbReference type="SUPFAM" id="SSF55781">
    <property type="entry name" value="GAF domain-like"/>
    <property type="match status" value="1"/>
</dbReference>
<dbReference type="Gene3D" id="3.30.565.10">
    <property type="entry name" value="Histidine kinase-like ATPase, C-terminal domain"/>
    <property type="match status" value="1"/>
</dbReference>
<dbReference type="RefSeq" id="WP_201365511.1">
    <property type="nucleotide sequence ID" value="NZ_BNJJ01000020.1"/>
</dbReference>
<dbReference type="Gene3D" id="3.30.450.40">
    <property type="match status" value="1"/>
</dbReference>
<evidence type="ECO:0000256" key="6">
    <source>
        <dbReference type="ARBA" id="ARBA00023012"/>
    </source>
</evidence>
<organism evidence="8 9">
    <name type="scientific">Dictyobacter formicarum</name>
    <dbReference type="NCBI Taxonomy" id="2778368"/>
    <lineage>
        <taxon>Bacteria</taxon>
        <taxon>Bacillati</taxon>
        <taxon>Chloroflexota</taxon>
        <taxon>Ktedonobacteria</taxon>
        <taxon>Ktedonobacterales</taxon>
        <taxon>Dictyobacteraceae</taxon>
        <taxon>Dictyobacter</taxon>
    </lineage>
</organism>
<dbReference type="InterPro" id="IPR036097">
    <property type="entry name" value="HisK_dim/P_sf"/>
</dbReference>
<dbReference type="NCBIfam" id="TIGR00229">
    <property type="entry name" value="sensory_box"/>
    <property type="match status" value="1"/>
</dbReference>
<evidence type="ECO:0000313" key="8">
    <source>
        <dbReference type="EMBL" id="GHO87986.1"/>
    </source>
</evidence>
<dbReference type="InterPro" id="IPR000014">
    <property type="entry name" value="PAS"/>
</dbReference>
<dbReference type="SMART" id="SM00091">
    <property type="entry name" value="PAS"/>
    <property type="match status" value="1"/>
</dbReference>
<dbReference type="InterPro" id="IPR013656">
    <property type="entry name" value="PAS_4"/>
</dbReference>
<dbReference type="InterPro" id="IPR005467">
    <property type="entry name" value="His_kinase_dom"/>
</dbReference>
<dbReference type="InterPro" id="IPR004358">
    <property type="entry name" value="Sig_transdc_His_kin-like_C"/>
</dbReference>
<dbReference type="Gene3D" id="3.30.450.20">
    <property type="entry name" value="PAS domain"/>
    <property type="match status" value="1"/>
</dbReference>
<keyword evidence="4" id="KW-0808">Transferase</keyword>
<dbReference type="CDD" id="cd00130">
    <property type="entry name" value="PAS"/>
    <property type="match status" value="1"/>
</dbReference>
<evidence type="ECO:0000256" key="5">
    <source>
        <dbReference type="ARBA" id="ARBA00022777"/>
    </source>
</evidence>
<dbReference type="EC" id="2.7.13.3" evidence="2"/>
<dbReference type="InterPro" id="IPR029016">
    <property type="entry name" value="GAF-like_dom_sf"/>
</dbReference>
<dbReference type="SMART" id="SM00388">
    <property type="entry name" value="HisKA"/>
    <property type="match status" value="1"/>
</dbReference>
<dbReference type="SUPFAM" id="SSF47384">
    <property type="entry name" value="Homodimeric domain of signal transducing histidine kinase"/>
    <property type="match status" value="1"/>
</dbReference>
<dbReference type="PRINTS" id="PR00344">
    <property type="entry name" value="BCTRLSENSOR"/>
</dbReference>
<dbReference type="Pfam" id="PF00512">
    <property type="entry name" value="HisKA"/>
    <property type="match status" value="1"/>
</dbReference>
<dbReference type="SMART" id="SM00065">
    <property type="entry name" value="GAF"/>
    <property type="match status" value="1"/>
</dbReference>
<evidence type="ECO:0000256" key="4">
    <source>
        <dbReference type="ARBA" id="ARBA00022679"/>
    </source>
</evidence>
<dbReference type="SUPFAM" id="SSF55874">
    <property type="entry name" value="ATPase domain of HSP90 chaperone/DNA topoisomerase II/histidine kinase"/>
    <property type="match status" value="1"/>
</dbReference>
<dbReference type="Proteomes" id="UP000635565">
    <property type="component" value="Unassembled WGS sequence"/>
</dbReference>
<dbReference type="InterPro" id="IPR003594">
    <property type="entry name" value="HATPase_dom"/>
</dbReference>
<dbReference type="Pfam" id="PF02518">
    <property type="entry name" value="HATPase_c"/>
    <property type="match status" value="1"/>
</dbReference>
<dbReference type="PROSITE" id="PS50109">
    <property type="entry name" value="HIS_KIN"/>
    <property type="match status" value="1"/>
</dbReference>
<dbReference type="SUPFAM" id="SSF55785">
    <property type="entry name" value="PYP-like sensor domain (PAS domain)"/>
    <property type="match status" value="1"/>
</dbReference>
<dbReference type="CDD" id="cd00082">
    <property type="entry name" value="HisKA"/>
    <property type="match status" value="1"/>
</dbReference>
<dbReference type="CDD" id="cd16922">
    <property type="entry name" value="HATPase_EvgS-ArcB-TorS-like"/>
    <property type="match status" value="1"/>
</dbReference>
<dbReference type="InterPro" id="IPR050736">
    <property type="entry name" value="Sensor_HK_Regulatory"/>
</dbReference>
<evidence type="ECO:0000256" key="1">
    <source>
        <dbReference type="ARBA" id="ARBA00000085"/>
    </source>
</evidence>
<evidence type="ECO:0000259" key="7">
    <source>
        <dbReference type="PROSITE" id="PS50109"/>
    </source>
</evidence>
<name>A0ABQ3VRM9_9CHLR</name>